<reference evidence="1" key="2">
    <citation type="submission" date="2020-11" db="EMBL/GenBank/DDBJ databases">
        <authorList>
            <person name="McCartney M.A."/>
            <person name="Auch B."/>
            <person name="Kono T."/>
            <person name="Mallez S."/>
            <person name="Becker A."/>
            <person name="Gohl D.M."/>
            <person name="Silverstein K.A.T."/>
            <person name="Koren S."/>
            <person name="Bechman K.B."/>
            <person name="Herman A."/>
            <person name="Abrahante J.E."/>
            <person name="Garbe J."/>
        </authorList>
    </citation>
    <scope>NUCLEOTIDE SEQUENCE</scope>
    <source>
        <strain evidence="1">Duluth1</strain>
        <tissue evidence="1">Whole animal</tissue>
    </source>
</reference>
<dbReference type="EMBL" id="JAIWYP010000003">
    <property type="protein sequence ID" value="KAH3847859.1"/>
    <property type="molecule type" value="Genomic_DNA"/>
</dbReference>
<gene>
    <name evidence="1" type="ORF">DPMN_090194</name>
</gene>
<protein>
    <submittedName>
        <fullName evidence="1">Uncharacterized protein</fullName>
    </submittedName>
</protein>
<evidence type="ECO:0000313" key="2">
    <source>
        <dbReference type="Proteomes" id="UP000828390"/>
    </source>
</evidence>
<keyword evidence="2" id="KW-1185">Reference proteome</keyword>
<reference evidence="1" key="1">
    <citation type="journal article" date="2019" name="bioRxiv">
        <title>The Genome of the Zebra Mussel, Dreissena polymorpha: A Resource for Invasive Species Research.</title>
        <authorList>
            <person name="McCartney M.A."/>
            <person name="Auch B."/>
            <person name="Kono T."/>
            <person name="Mallez S."/>
            <person name="Zhang Y."/>
            <person name="Obille A."/>
            <person name="Becker A."/>
            <person name="Abrahante J.E."/>
            <person name="Garbe J."/>
            <person name="Badalamenti J.P."/>
            <person name="Herman A."/>
            <person name="Mangelson H."/>
            <person name="Liachko I."/>
            <person name="Sullivan S."/>
            <person name="Sone E.D."/>
            <person name="Koren S."/>
            <person name="Silverstein K.A.T."/>
            <person name="Beckman K.B."/>
            <person name="Gohl D.M."/>
        </authorList>
    </citation>
    <scope>NUCLEOTIDE SEQUENCE</scope>
    <source>
        <strain evidence="1">Duluth1</strain>
        <tissue evidence="1">Whole animal</tissue>
    </source>
</reference>
<accession>A0A9D4QY41</accession>
<sequence length="81" mass="9405">MQRSCHLWKSWDDRTCKKTQYASVTSKQWGVQADAGGIERVSDLYHQEDDHQVHIKHCARPSRVETGAYDWSQCLGVHPHQ</sequence>
<dbReference type="AlphaFoldDB" id="A0A9D4QY41"/>
<evidence type="ECO:0000313" key="1">
    <source>
        <dbReference type="EMBL" id="KAH3847859.1"/>
    </source>
</evidence>
<organism evidence="1 2">
    <name type="scientific">Dreissena polymorpha</name>
    <name type="common">Zebra mussel</name>
    <name type="synonym">Mytilus polymorpha</name>
    <dbReference type="NCBI Taxonomy" id="45954"/>
    <lineage>
        <taxon>Eukaryota</taxon>
        <taxon>Metazoa</taxon>
        <taxon>Spiralia</taxon>
        <taxon>Lophotrochozoa</taxon>
        <taxon>Mollusca</taxon>
        <taxon>Bivalvia</taxon>
        <taxon>Autobranchia</taxon>
        <taxon>Heteroconchia</taxon>
        <taxon>Euheterodonta</taxon>
        <taxon>Imparidentia</taxon>
        <taxon>Neoheterodontei</taxon>
        <taxon>Myida</taxon>
        <taxon>Dreissenoidea</taxon>
        <taxon>Dreissenidae</taxon>
        <taxon>Dreissena</taxon>
    </lineage>
</organism>
<name>A0A9D4QY41_DREPO</name>
<proteinExistence type="predicted"/>
<dbReference type="Proteomes" id="UP000828390">
    <property type="component" value="Unassembled WGS sequence"/>
</dbReference>
<comment type="caution">
    <text evidence="1">The sequence shown here is derived from an EMBL/GenBank/DDBJ whole genome shotgun (WGS) entry which is preliminary data.</text>
</comment>